<evidence type="ECO:0000313" key="4">
    <source>
        <dbReference type="EMBL" id="CAL4065425.1"/>
    </source>
</evidence>
<evidence type="ECO:0000256" key="1">
    <source>
        <dbReference type="SAM" id="MobiDB-lite"/>
    </source>
</evidence>
<keyword evidence="5" id="KW-1185">Reference proteome</keyword>
<dbReference type="InterPro" id="IPR003599">
    <property type="entry name" value="Ig_sub"/>
</dbReference>
<feature type="region of interest" description="Disordered" evidence="1">
    <location>
        <begin position="326"/>
        <end position="345"/>
    </location>
</feature>
<dbReference type="PANTHER" id="PTHR23279:SF41">
    <property type="entry name" value="DEFECTIVE PROBOSCIS EXTENSION RESPONSE 4-RELATED"/>
    <property type="match status" value="1"/>
</dbReference>
<feature type="transmembrane region" description="Helical" evidence="2">
    <location>
        <begin position="594"/>
        <end position="627"/>
    </location>
</feature>
<name>A0AAV2PYA4_MEGNR</name>
<keyword evidence="2" id="KW-1133">Transmembrane helix</keyword>
<dbReference type="Proteomes" id="UP001497623">
    <property type="component" value="Unassembled WGS sequence"/>
</dbReference>
<dbReference type="SUPFAM" id="SSF48726">
    <property type="entry name" value="Immunoglobulin"/>
    <property type="match status" value="2"/>
</dbReference>
<evidence type="ECO:0000259" key="3">
    <source>
        <dbReference type="PROSITE" id="PS50835"/>
    </source>
</evidence>
<feature type="compositionally biased region" description="Basic and acidic residues" evidence="1">
    <location>
        <begin position="326"/>
        <end position="335"/>
    </location>
</feature>
<protein>
    <recommendedName>
        <fullName evidence="3">Ig-like domain-containing protein</fullName>
    </recommendedName>
</protein>
<dbReference type="AlphaFoldDB" id="A0AAV2PYA4"/>
<dbReference type="CDD" id="cd00096">
    <property type="entry name" value="Ig"/>
    <property type="match status" value="1"/>
</dbReference>
<feature type="compositionally biased region" description="Basic residues" evidence="1">
    <location>
        <begin position="336"/>
        <end position="345"/>
    </location>
</feature>
<evidence type="ECO:0000256" key="2">
    <source>
        <dbReference type="SAM" id="Phobius"/>
    </source>
</evidence>
<dbReference type="SMART" id="SM00408">
    <property type="entry name" value="IGc2"/>
    <property type="match status" value="1"/>
</dbReference>
<dbReference type="Gene3D" id="2.60.40.10">
    <property type="entry name" value="Immunoglobulins"/>
    <property type="match status" value="3"/>
</dbReference>
<comment type="caution">
    <text evidence="4">The sequence shown here is derived from an EMBL/GenBank/DDBJ whole genome shotgun (WGS) entry which is preliminary data.</text>
</comment>
<feature type="domain" description="Ig-like" evidence="3">
    <location>
        <begin position="463"/>
        <end position="568"/>
    </location>
</feature>
<accession>A0AAV2PYA4</accession>
<reference evidence="4 5" key="1">
    <citation type="submission" date="2024-05" db="EMBL/GenBank/DDBJ databases">
        <authorList>
            <person name="Wallberg A."/>
        </authorList>
    </citation>
    <scope>NUCLEOTIDE SEQUENCE [LARGE SCALE GENOMIC DNA]</scope>
</reference>
<gene>
    <name evidence="4" type="ORF">MNOR_LOCUS4753</name>
</gene>
<dbReference type="GO" id="GO:0050808">
    <property type="term" value="P:synapse organization"/>
    <property type="evidence" value="ECO:0007669"/>
    <property type="project" value="TreeGrafter"/>
</dbReference>
<dbReference type="InterPro" id="IPR036179">
    <property type="entry name" value="Ig-like_dom_sf"/>
</dbReference>
<organism evidence="4 5">
    <name type="scientific">Meganyctiphanes norvegica</name>
    <name type="common">Northern krill</name>
    <name type="synonym">Thysanopoda norvegica</name>
    <dbReference type="NCBI Taxonomy" id="48144"/>
    <lineage>
        <taxon>Eukaryota</taxon>
        <taxon>Metazoa</taxon>
        <taxon>Ecdysozoa</taxon>
        <taxon>Arthropoda</taxon>
        <taxon>Crustacea</taxon>
        <taxon>Multicrustacea</taxon>
        <taxon>Malacostraca</taxon>
        <taxon>Eumalacostraca</taxon>
        <taxon>Eucarida</taxon>
        <taxon>Euphausiacea</taxon>
        <taxon>Euphausiidae</taxon>
        <taxon>Meganyctiphanes</taxon>
    </lineage>
</organism>
<dbReference type="InterPro" id="IPR037448">
    <property type="entry name" value="Zig-8"/>
</dbReference>
<proteinExistence type="predicted"/>
<dbReference type="InterPro" id="IPR003598">
    <property type="entry name" value="Ig_sub2"/>
</dbReference>
<dbReference type="InterPro" id="IPR007110">
    <property type="entry name" value="Ig-like_dom"/>
</dbReference>
<dbReference type="SMART" id="SM00409">
    <property type="entry name" value="IG"/>
    <property type="match status" value="2"/>
</dbReference>
<sequence>MTGSTIPKQLYHNTYSKTLLLSVKMVKTTVDPVKMRSDSEKMTDSTNKNKGDLALTTDLSDTTFTVKRKIKESVLRRAKQIFIDCARNILLVYILLCYLPCAHANYNSYVVNPEFGERPKDLNITTFAGQTGRLPCTVKHLQGKVVSWIRGRDLQVLSTGRVTFSTDLRISVLPGTKGRKQRATRDTRNASIQWQGGKVKIWRKGHRRKKRQVDQSILNANLSTSSIIQLFDINETKSIHHLSKRTNHIIAHPKDKRYVKDLDTFDDYGFRERDTDPFWDYDIDSSTRRKYNRKFLKTYSRLQDHKPHQDFSQNRKFLMDYRLQDQRSHHGDSSHHHLQHRKQPKHYSDYGGTFTIVEDDLHQKPTNIVTPYTGVPKSGRSHHIRAFYPQDFGNSPITPTLQQDTPIAIYPQTYYTQDGSRKEQTSSPNYVPGVWEPEDYTLQIKFIEPGDAGLYICQINTDPKMFQNIYVKVINMKAEIVGSSELYVKAGTPVTLTCRVNHGSTMPGFIFWYRDNSLVDYDHSGGRVQVHTGSDGTSQLHLTKASPTDSANYTCWPSGGAKASVSLNVIQDERQAAMQQGNGAISSCSSSPTWVMLLPISLCLVLMLGSHAPYYLLLSCVGLLAAVITRLQEMIHQQPPAKEHNWFNTQPHKDLAHKKHIVTYISALCGVILIYVVYIYFLPFTTYTKHSPFIHLCILFLFIVLLFSSSLTFLKCASVSSSCVLNRTTISAPGCVMKIPSPGFVMWSMSSLVFYCGSQILLGFM</sequence>
<dbReference type="EMBL" id="CAXKWB010001771">
    <property type="protein sequence ID" value="CAL4065425.1"/>
    <property type="molecule type" value="Genomic_DNA"/>
</dbReference>
<keyword evidence="2" id="KW-0812">Transmembrane</keyword>
<evidence type="ECO:0000313" key="5">
    <source>
        <dbReference type="Proteomes" id="UP001497623"/>
    </source>
</evidence>
<feature type="transmembrane region" description="Helical" evidence="2">
    <location>
        <begin position="693"/>
        <end position="714"/>
    </location>
</feature>
<feature type="transmembrane region" description="Helical" evidence="2">
    <location>
        <begin position="661"/>
        <end position="681"/>
    </location>
</feature>
<dbReference type="Pfam" id="PF13927">
    <property type="entry name" value="Ig_3"/>
    <property type="match status" value="1"/>
</dbReference>
<dbReference type="GO" id="GO:0032589">
    <property type="term" value="C:neuron projection membrane"/>
    <property type="evidence" value="ECO:0007669"/>
    <property type="project" value="TreeGrafter"/>
</dbReference>
<keyword evidence="2" id="KW-0472">Membrane</keyword>
<dbReference type="PROSITE" id="PS50835">
    <property type="entry name" value="IG_LIKE"/>
    <property type="match status" value="1"/>
</dbReference>
<dbReference type="InterPro" id="IPR013783">
    <property type="entry name" value="Ig-like_fold"/>
</dbReference>
<dbReference type="PANTHER" id="PTHR23279">
    <property type="entry name" value="DEFECTIVE PROBOSCIS EXTENSION RESPONSE DPR -RELATED"/>
    <property type="match status" value="1"/>
</dbReference>